<dbReference type="Proteomes" id="UP000037446">
    <property type="component" value="Unassembled WGS sequence"/>
</dbReference>
<organism evidence="2 3">
    <name type="scientific">Qipengyuania citrea LAMA 915</name>
    <dbReference type="NCBI Taxonomy" id="1306953"/>
    <lineage>
        <taxon>Bacteria</taxon>
        <taxon>Pseudomonadati</taxon>
        <taxon>Pseudomonadota</taxon>
        <taxon>Alphaproteobacteria</taxon>
        <taxon>Sphingomonadales</taxon>
        <taxon>Erythrobacteraceae</taxon>
        <taxon>Qipengyuania</taxon>
    </lineage>
</organism>
<name>A0A0L1KFH6_9SPHN</name>
<proteinExistence type="predicted"/>
<dbReference type="Gene3D" id="3.10.450.40">
    <property type="match status" value="1"/>
</dbReference>
<dbReference type="RefSeq" id="WP_050600041.1">
    <property type="nucleotide sequence ID" value="NZ_JYNE01000022.1"/>
</dbReference>
<evidence type="ECO:0000313" key="3">
    <source>
        <dbReference type="Proteomes" id="UP000037446"/>
    </source>
</evidence>
<feature type="domain" description="IraD/Gp25-like" evidence="1">
    <location>
        <begin position="14"/>
        <end position="97"/>
    </location>
</feature>
<evidence type="ECO:0000313" key="2">
    <source>
        <dbReference type="EMBL" id="KNH02624.1"/>
    </source>
</evidence>
<evidence type="ECO:0000259" key="1">
    <source>
        <dbReference type="Pfam" id="PF04965"/>
    </source>
</evidence>
<protein>
    <submittedName>
        <fullName evidence="2">Phage baseplate assembly protein</fullName>
    </submittedName>
</protein>
<dbReference type="InterPro" id="IPR007048">
    <property type="entry name" value="IraD/Gp25-like"/>
</dbReference>
<sequence length="126" mass="13890">MIGMARLTGKPLSDDAHLAQSIADILTTPLGSRVARRDYGSLLFELIDRPINGAIRMLIHAATALALRRWEPRLQLTRVTLEGEPASGRLTLRIEGRRTDLPAANELTTLTIPIEFAQRRTLAPAN</sequence>
<dbReference type="EMBL" id="JYNE01000022">
    <property type="protein sequence ID" value="KNH02624.1"/>
    <property type="molecule type" value="Genomic_DNA"/>
</dbReference>
<dbReference type="PATRIC" id="fig|1306953.7.peg.411"/>
<dbReference type="SUPFAM" id="SSF160719">
    <property type="entry name" value="gpW/gp25-like"/>
    <property type="match status" value="1"/>
</dbReference>
<gene>
    <name evidence="2" type="ORF">J121_408</name>
</gene>
<reference evidence="2" key="1">
    <citation type="submission" date="2015-02" db="EMBL/GenBank/DDBJ databases">
        <authorList>
            <person name="Chooi Y.-H."/>
        </authorList>
    </citation>
    <scope>NUCLEOTIDE SEQUENCE [LARGE SCALE GENOMIC DNA]</scope>
    <source>
        <strain evidence="2">LAMA 915</strain>
    </source>
</reference>
<dbReference type="STRING" id="1306953.J121_408"/>
<dbReference type="Pfam" id="PF04965">
    <property type="entry name" value="GPW_gp25"/>
    <property type="match status" value="1"/>
</dbReference>
<dbReference type="AlphaFoldDB" id="A0A0L1KFH6"/>
<accession>A0A0L1KFH6</accession>
<comment type="caution">
    <text evidence="2">The sequence shown here is derived from an EMBL/GenBank/DDBJ whole genome shotgun (WGS) entry which is preliminary data.</text>
</comment>